<dbReference type="Gene3D" id="2.160.20.80">
    <property type="entry name" value="E3 ubiquitin-protein ligase SopA"/>
    <property type="match status" value="3"/>
</dbReference>
<organism evidence="1 2">
    <name type="scientific">Phenylobacterium montanum</name>
    <dbReference type="NCBI Taxonomy" id="2823693"/>
    <lineage>
        <taxon>Bacteria</taxon>
        <taxon>Pseudomonadati</taxon>
        <taxon>Pseudomonadota</taxon>
        <taxon>Alphaproteobacteria</taxon>
        <taxon>Caulobacterales</taxon>
        <taxon>Caulobacteraceae</taxon>
        <taxon>Phenylobacterium</taxon>
    </lineage>
</organism>
<dbReference type="InterPro" id="IPR051082">
    <property type="entry name" value="Pentapeptide-BTB/POZ_domain"/>
</dbReference>
<dbReference type="PANTHER" id="PTHR14136">
    <property type="entry name" value="BTB_POZ DOMAIN-CONTAINING PROTEIN KCTD9"/>
    <property type="match status" value="1"/>
</dbReference>
<evidence type="ECO:0000313" key="1">
    <source>
        <dbReference type="EMBL" id="QUD88700.1"/>
    </source>
</evidence>
<proteinExistence type="predicted"/>
<gene>
    <name evidence="1" type="ORF">KCG34_02090</name>
</gene>
<dbReference type="RefSeq" id="WP_211938750.1">
    <property type="nucleotide sequence ID" value="NZ_CP073078.1"/>
</dbReference>
<dbReference type="SUPFAM" id="SSF141571">
    <property type="entry name" value="Pentapeptide repeat-like"/>
    <property type="match status" value="3"/>
</dbReference>
<sequence>MTPFNFASASKNSVRSPRYSEAELRQFLSAHERFVRGEPKGQRAIWRYVQAPSCDFSGRVFALADLTGANLQACRLAAANLERACLQLADLRDVDAADASFAQADIRGASLRRANLSGACFDQADMRQAVLSPAGVSEDFRLSSPSQAAEAVAGEITFEVDFTHCSMRNARLNNARLNRANFTGACMAGADLAGADLRGGRFRGAILTGANLGGAKLDPGALDGCVLDVSEQALRRVPELMARIAAADRWVASNGADGAPAELDDEDLRPLGDAFAGRRLAALTARRACGVGARFTNAQLQGARFDDADLRDADFSGADLRGASFRGAKLRYARFDRADLRPLPLASGGERPVDLTDADLGEGAFVAARLA</sequence>
<dbReference type="Proteomes" id="UP000676409">
    <property type="component" value="Chromosome"/>
</dbReference>
<dbReference type="EMBL" id="CP073078">
    <property type="protein sequence ID" value="QUD88700.1"/>
    <property type="molecule type" value="Genomic_DNA"/>
</dbReference>
<keyword evidence="2" id="KW-1185">Reference proteome</keyword>
<accession>A0A975G081</accession>
<evidence type="ECO:0000313" key="2">
    <source>
        <dbReference type="Proteomes" id="UP000676409"/>
    </source>
</evidence>
<dbReference type="InterPro" id="IPR001646">
    <property type="entry name" value="5peptide_repeat"/>
</dbReference>
<reference evidence="1" key="1">
    <citation type="submission" date="2021-04" db="EMBL/GenBank/DDBJ databases">
        <title>The complete genome sequence of Caulobacter sp. S6.</title>
        <authorList>
            <person name="Tang Y."/>
            <person name="Ouyang W."/>
            <person name="Liu Q."/>
            <person name="Huang B."/>
            <person name="Guo Z."/>
            <person name="Lei P."/>
        </authorList>
    </citation>
    <scope>NUCLEOTIDE SEQUENCE</scope>
    <source>
        <strain evidence="1">S6</strain>
    </source>
</reference>
<dbReference type="AlphaFoldDB" id="A0A975G081"/>
<dbReference type="PANTHER" id="PTHR14136:SF17">
    <property type="entry name" value="BTB_POZ DOMAIN-CONTAINING PROTEIN KCTD9"/>
    <property type="match status" value="1"/>
</dbReference>
<name>A0A975G081_9CAUL</name>
<protein>
    <submittedName>
        <fullName evidence="1">Pentapeptide repeat-containing protein</fullName>
    </submittedName>
</protein>
<dbReference type="KEGG" id="caul:KCG34_02090"/>
<dbReference type="Pfam" id="PF00805">
    <property type="entry name" value="Pentapeptide"/>
    <property type="match status" value="4"/>
</dbReference>